<evidence type="ECO:0000256" key="3">
    <source>
        <dbReference type="ARBA" id="ARBA00022490"/>
    </source>
</evidence>
<keyword evidence="7" id="KW-1185">Reference proteome</keyword>
<dbReference type="GO" id="GO:0006397">
    <property type="term" value="P:mRNA processing"/>
    <property type="evidence" value="ECO:0007669"/>
    <property type="project" value="UniProtKB-KW"/>
</dbReference>
<dbReference type="GO" id="GO:0008047">
    <property type="term" value="F:enzyme activator activity"/>
    <property type="evidence" value="ECO:0007669"/>
    <property type="project" value="InterPro"/>
</dbReference>
<dbReference type="InterPro" id="IPR010334">
    <property type="entry name" value="Dcp1"/>
</dbReference>
<gene>
    <name evidence="6" type="ORF">QBC47DRAFT_388177</name>
</gene>
<proteinExistence type="inferred from homology"/>
<dbReference type="Gene3D" id="2.30.29.30">
    <property type="entry name" value="Pleckstrin-homology domain (PH domain)/Phosphotyrosine-binding domain (PTB)"/>
    <property type="match status" value="1"/>
</dbReference>
<dbReference type="GO" id="GO:0003729">
    <property type="term" value="F:mRNA binding"/>
    <property type="evidence" value="ECO:0007669"/>
    <property type="project" value="TreeGrafter"/>
</dbReference>
<evidence type="ECO:0000256" key="2">
    <source>
        <dbReference type="ARBA" id="ARBA00008778"/>
    </source>
</evidence>
<feature type="compositionally biased region" description="Basic residues" evidence="5">
    <location>
        <begin position="1"/>
        <end position="15"/>
    </location>
</feature>
<dbReference type="GO" id="GO:0031087">
    <property type="term" value="P:deadenylation-independent decapping of nuclear-transcribed mRNA"/>
    <property type="evidence" value="ECO:0007669"/>
    <property type="project" value="TreeGrafter"/>
</dbReference>
<dbReference type="PANTHER" id="PTHR16290:SF0">
    <property type="entry name" value="DECAPPING PROTEIN 1, ISOFORM A"/>
    <property type="match status" value="1"/>
</dbReference>
<evidence type="ECO:0000256" key="4">
    <source>
        <dbReference type="ARBA" id="ARBA00022664"/>
    </source>
</evidence>
<comment type="caution">
    <text evidence="6">The sequence shown here is derived from an EMBL/GenBank/DDBJ whole genome shotgun (WGS) entry which is preliminary data.</text>
</comment>
<dbReference type="PANTHER" id="PTHR16290">
    <property type="entry name" value="TRANSCRIPTION FACTOR SMIF DECAPPING ENZYME DCP1"/>
    <property type="match status" value="1"/>
</dbReference>
<dbReference type="CDD" id="cd13182">
    <property type="entry name" value="EVH1-like_Dcp1"/>
    <property type="match status" value="1"/>
</dbReference>
<keyword evidence="4" id="KW-0507">mRNA processing</keyword>
<evidence type="ECO:0000313" key="7">
    <source>
        <dbReference type="Proteomes" id="UP001239445"/>
    </source>
</evidence>
<feature type="region of interest" description="Disordered" evidence="5">
    <location>
        <begin position="1"/>
        <end position="53"/>
    </location>
</feature>
<dbReference type="GO" id="GO:0000290">
    <property type="term" value="P:deadenylation-dependent decapping of nuclear-transcribed mRNA"/>
    <property type="evidence" value="ECO:0007669"/>
    <property type="project" value="InterPro"/>
</dbReference>
<protein>
    <submittedName>
        <fullName evidence="6">Uncharacterized protein</fullName>
    </submittedName>
</protein>
<evidence type="ECO:0000256" key="1">
    <source>
        <dbReference type="ARBA" id="ARBA00004496"/>
    </source>
</evidence>
<dbReference type="EMBL" id="MU839838">
    <property type="protein sequence ID" value="KAK1753307.1"/>
    <property type="molecule type" value="Genomic_DNA"/>
</dbReference>
<dbReference type="SUPFAM" id="SSF50729">
    <property type="entry name" value="PH domain-like"/>
    <property type="match status" value="1"/>
</dbReference>
<keyword evidence="3" id="KW-0963">Cytoplasm</keyword>
<organism evidence="6 7">
    <name type="scientific">Echria macrotheca</name>
    <dbReference type="NCBI Taxonomy" id="438768"/>
    <lineage>
        <taxon>Eukaryota</taxon>
        <taxon>Fungi</taxon>
        <taxon>Dikarya</taxon>
        <taxon>Ascomycota</taxon>
        <taxon>Pezizomycotina</taxon>
        <taxon>Sordariomycetes</taxon>
        <taxon>Sordariomycetidae</taxon>
        <taxon>Sordariales</taxon>
        <taxon>Schizotheciaceae</taxon>
        <taxon>Echria</taxon>
    </lineage>
</organism>
<dbReference type="GO" id="GO:0000932">
    <property type="term" value="C:P-body"/>
    <property type="evidence" value="ECO:0007669"/>
    <property type="project" value="TreeGrafter"/>
</dbReference>
<dbReference type="InterPro" id="IPR011993">
    <property type="entry name" value="PH-like_dom_sf"/>
</dbReference>
<dbReference type="AlphaFoldDB" id="A0AAJ0BAT4"/>
<dbReference type="Proteomes" id="UP001239445">
    <property type="component" value="Unassembled WGS sequence"/>
</dbReference>
<sequence length="256" mass="27457">MSRPIPRRGKHRKHPSGNGSRRVAASDHESDAANYMETHPQAPEAAESQTRSNTELNLSVLRRYLPRIESIRSIAANAVVYTLSDATTGWERRDTEGTMFVCQQEALVTDMGLVVPNVCVFVLNRRGLENLAVDLVRVSDCEIVDGLISLRLEQDGGLGSGGEGTGEVIGLWVHADEEDTRDTNWAIIKEAWEEARLALQGIAAAVAEADQAAEQTDVDDGGALADSQPDIPGRNGAAVGRQISVAELFGQGTTAG</sequence>
<reference evidence="6" key="1">
    <citation type="submission" date="2023-06" db="EMBL/GenBank/DDBJ databases">
        <title>Genome-scale phylogeny and comparative genomics of the fungal order Sordariales.</title>
        <authorList>
            <consortium name="Lawrence Berkeley National Laboratory"/>
            <person name="Hensen N."/>
            <person name="Bonometti L."/>
            <person name="Westerberg I."/>
            <person name="Brannstrom I.O."/>
            <person name="Guillou S."/>
            <person name="Cros-Aarteil S."/>
            <person name="Calhoun S."/>
            <person name="Haridas S."/>
            <person name="Kuo A."/>
            <person name="Mondo S."/>
            <person name="Pangilinan J."/>
            <person name="Riley R."/>
            <person name="Labutti K."/>
            <person name="Andreopoulos B."/>
            <person name="Lipzen A."/>
            <person name="Chen C."/>
            <person name="Yanf M."/>
            <person name="Daum C."/>
            <person name="Ng V."/>
            <person name="Clum A."/>
            <person name="Steindorff A."/>
            <person name="Ohm R."/>
            <person name="Martin F."/>
            <person name="Silar P."/>
            <person name="Natvig D."/>
            <person name="Lalanne C."/>
            <person name="Gautier V."/>
            <person name="Ament-Velasquez S.L."/>
            <person name="Kruys A."/>
            <person name="Hutchinson M.I."/>
            <person name="Powell A.J."/>
            <person name="Barry K."/>
            <person name="Miller A.N."/>
            <person name="Grigoriev I.V."/>
            <person name="Debuchy R."/>
            <person name="Gladieux P."/>
            <person name="Thoren M.H."/>
            <person name="Johannesson H."/>
        </authorList>
    </citation>
    <scope>NUCLEOTIDE SEQUENCE</scope>
    <source>
        <strain evidence="6">PSN4</strain>
    </source>
</reference>
<comment type="subcellular location">
    <subcellularLocation>
        <location evidence="1">Cytoplasm</location>
    </subcellularLocation>
</comment>
<dbReference type="Pfam" id="PF06058">
    <property type="entry name" value="DCP1"/>
    <property type="match status" value="1"/>
</dbReference>
<feature type="region of interest" description="Disordered" evidence="5">
    <location>
        <begin position="211"/>
        <end position="236"/>
    </location>
</feature>
<name>A0AAJ0BAT4_9PEZI</name>
<evidence type="ECO:0000313" key="6">
    <source>
        <dbReference type="EMBL" id="KAK1753307.1"/>
    </source>
</evidence>
<comment type="similarity">
    <text evidence="2">Belongs to the DCP1 family.</text>
</comment>
<accession>A0AAJ0BAT4</accession>
<evidence type="ECO:0000256" key="5">
    <source>
        <dbReference type="SAM" id="MobiDB-lite"/>
    </source>
</evidence>